<evidence type="ECO:0000313" key="1">
    <source>
        <dbReference type="Proteomes" id="UP000694864"/>
    </source>
</evidence>
<accession>A0ABM0TTV8</accession>
<sequence length="202" mass="23549">MIGSDHSPILATCLTTIRRRQRQFRFDKRWLGKEGLVGAVESGWNRTRNFRIPGFIDKIRNCRNSISWWQKNNVSSGPSVIASLKTALQEAKMDDSIPQAEIRDIERKLKEAYRDEEIYWQQKSRKFWLRVGDKNTSYFHASTKQRRVRNRIVGLFDANNVWNESSSGMGRIATSYFEDLFKKSDSRGISRDASSSYSDYYG</sequence>
<gene>
    <name evidence="2" type="primary">LOC104715632</name>
</gene>
<organism evidence="1 2">
    <name type="scientific">Camelina sativa</name>
    <name type="common">False flax</name>
    <name type="synonym">Myagrum sativum</name>
    <dbReference type="NCBI Taxonomy" id="90675"/>
    <lineage>
        <taxon>Eukaryota</taxon>
        <taxon>Viridiplantae</taxon>
        <taxon>Streptophyta</taxon>
        <taxon>Embryophyta</taxon>
        <taxon>Tracheophyta</taxon>
        <taxon>Spermatophyta</taxon>
        <taxon>Magnoliopsida</taxon>
        <taxon>eudicotyledons</taxon>
        <taxon>Gunneridae</taxon>
        <taxon>Pentapetalae</taxon>
        <taxon>rosids</taxon>
        <taxon>malvids</taxon>
        <taxon>Brassicales</taxon>
        <taxon>Brassicaceae</taxon>
        <taxon>Camelineae</taxon>
        <taxon>Camelina</taxon>
    </lineage>
</organism>
<protein>
    <submittedName>
        <fullName evidence="2">Uncharacterized protein LOC104715632</fullName>
    </submittedName>
</protein>
<proteinExistence type="predicted"/>
<dbReference type="Proteomes" id="UP000694864">
    <property type="component" value="Chromosome 9"/>
</dbReference>
<dbReference type="GeneID" id="104715632"/>
<keyword evidence="1" id="KW-1185">Reference proteome</keyword>
<reference evidence="2" key="2">
    <citation type="submission" date="2025-08" db="UniProtKB">
        <authorList>
            <consortium name="RefSeq"/>
        </authorList>
    </citation>
    <scope>IDENTIFICATION</scope>
    <source>
        <tissue evidence="2">Leaf</tissue>
    </source>
</reference>
<reference evidence="1" key="1">
    <citation type="journal article" date="2014" name="Nat. Commun.">
        <title>The emerging biofuel crop Camelina sativa retains a highly undifferentiated hexaploid genome structure.</title>
        <authorList>
            <person name="Kagale S."/>
            <person name="Koh C."/>
            <person name="Nixon J."/>
            <person name="Bollina V."/>
            <person name="Clarke W.E."/>
            <person name="Tuteja R."/>
            <person name="Spillane C."/>
            <person name="Robinson S.J."/>
            <person name="Links M.G."/>
            <person name="Clarke C."/>
            <person name="Higgins E.E."/>
            <person name="Huebert T."/>
            <person name="Sharpe A.G."/>
            <person name="Parkin I.A."/>
        </authorList>
    </citation>
    <scope>NUCLEOTIDE SEQUENCE [LARGE SCALE GENOMIC DNA]</scope>
    <source>
        <strain evidence="1">cv. DH55</strain>
    </source>
</reference>
<name>A0ABM0TTV8_CAMSA</name>
<dbReference type="RefSeq" id="XP_010431327.1">
    <property type="nucleotide sequence ID" value="XM_010433025.1"/>
</dbReference>
<evidence type="ECO:0000313" key="2">
    <source>
        <dbReference type="RefSeq" id="XP_010431327.1"/>
    </source>
</evidence>